<evidence type="ECO:0000256" key="7">
    <source>
        <dbReference type="SAM" id="MobiDB-lite"/>
    </source>
</evidence>
<evidence type="ECO:0000256" key="1">
    <source>
        <dbReference type="ARBA" id="ARBA00007625"/>
    </source>
</evidence>
<keyword evidence="3" id="KW-0677">Repeat</keyword>
<name>A0A1Y2AKG1_9TREE</name>
<evidence type="ECO:0000256" key="6">
    <source>
        <dbReference type="PROSITE-ProRule" id="PRU00221"/>
    </source>
</evidence>
<gene>
    <name evidence="8" type="ORF">BCR39DRAFT_562136</name>
</gene>
<feature type="region of interest" description="Disordered" evidence="7">
    <location>
        <begin position="299"/>
        <end position="323"/>
    </location>
</feature>
<comment type="similarity">
    <text evidence="1">Belongs to the WD repeat WDR55 family.</text>
</comment>
<dbReference type="EMBL" id="MCFC01000085">
    <property type="protein sequence ID" value="ORY22972.1"/>
    <property type="molecule type" value="Genomic_DNA"/>
</dbReference>
<evidence type="ECO:0000313" key="9">
    <source>
        <dbReference type="Proteomes" id="UP000193986"/>
    </source>
</evidence>
<dbReference type="InterPro" id="IPR036322">
    <property type="entry name" value="WD40_repeat_dom_sf"/>
</dbReference>
<evidence type="ECO:0000256" key="4">
    <source>
        <dbReference type="ARBA" id="ARBA00039238"/>
    </source>
</evidence>
<evidence type="ECO:0000256" key="3">
    <source>
        <dbReference type="ARBA" id="ARBA00022737"/>
    </source>
</evidence>
<comment type="caution">
    <text evidence="8">The sequence shown here is derived from an EMBL/GenBank/DDBJ whole genome shotgun (WGS) entry which is preliminary data.</text>
</comment>
<dbReference type="AlphaFoldDB" id="A0A1Y2AKG1"/>
<dbReference type="InParanoid" id="A0A1Y2AKG1"/>
<dbReference type="OrthoDB" id="2288928at2759"/>
<organism evidence="8 9">
    <name type="scientific">Naematelia encephala</name>
    <dbReference type="NCBI Taxonomy" id="71784"/>
    <lineage>
        <taxon>Eukaryota</taxon>
        <taxon>Fungi</taxon>
        <taxon>Dikarya</taxon>
        <taxon>Basidiomycota</taxon>
        <taxon>Agaricomycotina</taxon>
        <taxon>Tremellomycetes</taxon>
        <taxon>Tremellales</taxon>
        <taxon>Naemateliaceae</taxon>
        <taxon>Naematelia</taxon>
    </lineage>
</organism>
<reference evidence="8 9" key="1">
    <citation type="submission" date="2016-07" db="EMBL/GenBank/DDBJ databases">
        <title>Pervasive Adenine N6-methylation of Active Genes in Fungi.</title>
        <authorList>
            <consortium name="DOE Joint Genome Institute"/>
            <person name="Mondo S.J."/>
            <person name="Dannebaum R.O."/>
            <person name="Kuo R.C."/>
            <person name="Labutti K."/>
            <person name="Haridas S."/>
            <person name="Kuo A."/>
            <person name="Salamov A."/>
            <person name="Ahrendt S.R."/>
            <person name="Lipzen A."/>
            <person name="Sullivan W."/>
            <person name="Andreopoulos W.B."/>
            <person name="Clum A."/>
            <person name="Lindquist E."/>
            <person name="Daum C."/>
            <person name="Ramamoorthy G.K."/>
            <person name="Gryganskyi A."/>
            <person name="Culley D."/>
            <person name="Magnuson J.K."/>
            <person name="James T.Y."/>
            <person name="O'Malley M.A."/>
            <person name="Stajich J.E."/>
            <person name="Spatafora J.W."/>
            <person name="Visel A."/>
            <person name="Grigoriev I.V."/>
        </authorList>
    </citation>
    <scope>NUCLEOTIDE SEQUENCE [LARGE SCALE GENOMIC DNA]</scope>
    <source>
        <strain evidence="8 9">68-887.2</strain>
    </source>
</reference>
<dbReference type="STRING" id="71784.A0A1Y2AKG1"/>
<feature type="repeat" description="WD" evidence="6">
    <location>
        <begin position="90"/>
        <end position="130"/>
    </location>
</feature>
<dbReference type="FunCoup" id="A0A1Y2AKG1">
    <property type="interactions" value="453"/>
</dbReference>
<sequence length="323" mass="35672">MPDIRLKNQPFDVVFHPQSPVIYGAILTGEVKAFRYDEEGEASTSWSVRPTRRAARAISVEASGDSIWVGAKSGALIQLGAMDGSIKSEREAHETAINRVACISPQLVVSGDDDGVIKFWDPRQPDCIRTYSQHYDYISDFAYFDDKRQLVATSGDGHLSVIDIRSNKPSPLSISDDQEDELLSIVPIKNDTKAIVGSALGILSIWNRNQGWGDCVDRIPGHPASIDALVALTPDIIASGSEDGMIRVTQIQPHKFLGVIATHEEYPIERLALDYQGHWLGSVSHDECIKLTDVQNLFEESENEDSDTEPVTSKENDDFFSNL</sequence>
<dbReference type="PROSITE" id="PS50082">
    <property type="entry name" value="WD_REPEATS_2"/>
    <property type="match status" value="1"/>
</dbReference>
<dbReference type="PANTHER" id="PTHR44019">
    <property type="entry name" value="WD REPEAT-CONTAINING PROTEIN 55"/>
    <property type="match status" value="1"/>
</dbReference>
<dbReference type="PANTHER" id="PTHR44019:SF20">
    <property type="entry name" value="WD REPEAT-CONTAINING PROTEIN 55"/>
    <property type="match status" value="1"/>
</dbReference>
<feature type="compositionally biased region" description="Acidic residues" evidence="7">
    <location>
        <begin position="299"/>
        <end position="308"/>
    </location>
</feature>
<keyword evidence="2 6" id="KW-0853">WD repeat</keyword>
<dbReference type="Gene3D" id="2.130.10.10">
    <property type="entry name" value="YVTN repeat-like/Quinoprotein amine dehydrogenase"/>
    <property type="match status" value="1"/>
</dbReference>
<evidence type="ECO:0000256" key="5">
    <source>
        <dbReference type="ARBA" id="ARBA00039514"/>
    </source>
</evidence>
<evidence type="ECO:0000256" key="2">
    <source>
        <dbReference type="ARBA" id="ARBA00022574"/>
    </source>
</evidence>
<dbReference type="InterPro" id="IPR001680">
    <property type="entry name" value="WD40_rpt"/>
</dbReference>
<dbReference type="SMART" id="SM00320">
    <property type="entry name" value="WD40"/>
    <property type="match status" value="5"/>
</dbReference>
<proteinExistence type="inferred from homology"/>
<accession>A0A1Y2AKG1</accession>
<dbReference type="InterPro" id="IPR015943">
    <property type="entry name" value="WD40/YVTN_repeat-like_dom_sf"/>
</dbReference>
<keyword evidence="9" id="KW-1185">Reference proteome</keyword>
<dbReference type="Pfam" id="PF24796">
    <property type="entry name" value="WDR55"/>
    <property type="match status" value="1"/>
</dbReference>
<dbReference type="Proteomes" id="UP000193986">
    <property type="component" value="Unassembled WGS sequence"/>
</dbReference>
<dbReference type="InterPro" id="IPR050505">
    <property type="entry name" value="WDR55/POC1"/>
</dbReference>
<evidence type="ECO:0000313" key="8">
    <source>
        <dbReference type="EMBL" id="ORY22972.1"/>
    </source>
</evidence>
<protein>
    <recommendedName>
        <fullName evidence="4">WD repeat-containing protein JIP5</fullName>
    </recommendedName>
    <alternativeName>
        <fullName evidence="5">WD repeat-containing protein jip5</fullName>
    </alternativeName>
</protein>
<dbReference type="SUPFAM" id="SSF50978">
    <property type="entry name" value="WD40 repeat-like"/>
    <property type="match status" value="1"/>
</dbReference>